<dbReference type="EMBL" id="VYKL01000004">
    <property type="protein sequence ID" value="KAA9031723.1"/>
    <property type="molecule type" value="Genomic_DNA"/>
</dbReference>
<keyword evidence="1" id="KW-1133">Transmembrane helix</keyword>
<dbReference type="Pfam" id="PF14147">
    <property type="entry name" value="Spore_YhaL"/>
    <property type="match status" value="1"/>
</dbReference>
<sequence length="62" mass="7431">MDIPFWIYFVVAGIIVSAYMVIRTGREERMMEDEIIEREGEVYMQRLEKEREEKKKTQNSAG</sequence>
<keyword evidence="3" id="KW-1185">Reference proteome</keyword>
<gene>
    <name evidence="2" type="ORF">F4V44_00945</name>
</gene>
<keyword evidence="1" id="KW-0472">Membrane</keyword>
<dbReference type="Proteomes" id="UP000326671">
    <property type="component" value="Unassembled WGS sequence"/>
</dbReference>
<organism evidence="2 3">
    <name type="scientific">Niallia endozanthoxylica</name>
    <dbReference type="NCBI Taxonomy" id="2036016"/>
    <lineage>
        <taxon>Bacteria</taxon>
        <taxon>Bacillati</taxon>
        <taxon>Bacillota</taxon>
        <taxon>Bacilli</taxon>
        <taxon>Bacillales</taxon>
        <taxon>Bacillaceae</taxon>
        <taxon>Niallia</taxon>
    </lineage>
</organism>
<keyword evidence="1" id="KW-0812">Transmembrane</keyword>
<name>A0A5J5I9T9_9BACI</name>
<evidence type="ECO:0000256" key="1">
    <source>
        <dbReference type="SAM" id="Phobius"/>
    </source>
</evidence>
<dbReference type="InterPro" id="IPR025428">
    <property type="entry name" value="Spore_YhaL"/>
</dbReference>
<dbReference type="AlphaFoldDB" id="A0A5J5I9T9"/>
<protein>
    <submittedName>
        <fullName evidence="2">SigE-dependent sporulation protein</fullName>
    </submittedName>
</protein>
<evidence type="ECO:0000313" key="3">
    <source>
        <dbReference type="Proteomes" id="UP000326671"/>
    </source>
</evidence>
<reference evidence="2 3" key="1">
    <citation type="submission" date="2019-09" db="EMBL/GenBank/DDBJ databases">
        <title>Whole genome sequences of isolates from the Mars Exploration Rovers.</title>
        <authorList>
            <person name="Seuylemezian A."/>
            <person name="Vaishampayan P."/>
        </authorList>
    </citation>
    <scope>NUCLEOTIDE SEQUENCE [LARGE SCALE GENOMIC DNA]</scope>
    <source>
        <strain evidence="2 3">MER_TA_151</strain>
    </source>
</reference>
<dbReference type="RefSeq" id="WP_150438187.1">
    <property type="nucleotide sequence ID" value="NZ_VYKL01000004.1"/>
</dbReference>
<evidence type="ECO:0000313" key="2">
    <source>
        <dbReference type="EMBL" id="KAA9031723.1"/>
    </source>
</evidence>
<feature type="transmembrane region" description="Helical" evidence="1">
    <location>
        <begin position="6"/>
        <end position="22"/>
    </location>
</feature>
<comment type="caution">
    <text evidence="2">The sequence shown here is derived from an EMBL/GenBank/DDBJ whole genome shotgun (WGS) entry which is preliminary data.</text>
</comment>
<proteinExistence type="predicted"/>
<accession>A0A5J5I9T9</accession>